<dbReference type="Proteomes" id="UP000011115">
    <property type="component" value="Unassembled WGS sequence"/>
</dbReference>
<evidence type="ECO:0000313" key="2">
    <source>
        <dbReference type="EnsemblPlants" id="PGSC0003DMT400089332"/>
    </source>
</evidence>
<dbReference type="HOGENOM" id="CLU_1542773_0_0_1"/>
<reference evidence="2" key="2">
    <citation type="submission" date="2015-06" db="UniProtKB">
        <authorList>
            <consortium name="EnsemblPlants"/>
        </authorList>
    </citation>
    <scope>IDENTIFICATION</scope>
    <source>
        <strain evidence="2">DM1-3 516 R44</strain>
    </source>
</reference>
<evidence type="ECO:0000313" key="3">
    <source>
        <dbReference type="Proteomes" id="UP000011115"/>
    </source>
</evidence>
<dbReference type="AlphaFoldDB" id="M1DHY5"/>
<feature type="compositionally biased region" description="Low complexity" evidence="1">
    <location>
        <begin position="1"/>
        <end position="36"/>
    </location>
</feature>
<feature type="region of interest" description="Disordered" evidence="1">
    <location>
        <begin position="1"/>
        <end position="79"/>
    </location>
</feature>
<dbReference type="InParanoid" id="M1DHY5"/>
<feature type="compositionally biased region" description="Basic and acidic residues" evidence="1">
    <location>
        <begin position="49"/>
        <end position="62"/>
    </location>
</feature>
<proteinExistence type="predicted"/>
<name>M1DHY5_SOLTU</name>
<sequence>MTNSSSSSKLSISQEIENPNSFNFSIPPPEESSSTPVCGVDLEAVEDIPDPKLDNDPTESKWERKRKGKGKIVVSHTKEDKKRYATKGECDKEVEIAQLKAQLQRAFSKGPGTSAMDAKEVEKLRAENEQPLKTNVSLSEEVKALNKQIIQAHVDANERMSLLMRTLTPPPPPS</sequence>
<accession>M1DHY5</accession>
<dbReference type="PaxDb" id="4113-PGSC0003DMT400089332"/>
<dbReference type="EnsemblPlants" id="PGSC0003DMT400089332">
    <property type="protein sequence ID" value="PGSC0003DMT400089332"/>
    <property type="gene ID" value="PGSC0003DMG400038903"/>
</dbReference>
<protein>
    <submittedName>
        <fullName evidence="2">Uncharacterized protein</fullName>
    </submittedName>
</protein>
<reference evidence="3" key="1">
    <citation type="journal article" date="2011" name="Nature">
        <title>Genome sequence and analysis of the tuber crop potato.</title>
        <authorList>
            <consortium name="The Potato Genome Sequencing Consortium"/>
        </authorList>
    </citation>
    <scope>NUCLEOTIDE SEQUENCE [LARGE SCALE GENOMIC DNA]</scope>
    <source>
        <strain evidence="3">cv. DM1-3 516 R44</strain>
    </source>
</reference>
<organism evidence="2 3">
    <name type="scientific">Solanum tuberosum</name>
    <name type="common">Potato</name>
    <dbReference type="NCBI Taxonomy" id="4113"/>
    <lineage>
        <taxon>Eukaryota</taxon>
        <taxon>Viridiplantae</taxon>
        <taxon>Streptophyta</taxon>
        <taxon>Embryophyta</taxon>
        <taxon>Tracheophyta</taxon>
        <taxon>Spermatophyta</taxon>
        <taxon>Magnoliopsida</taxon>
        <taxon>eudicotyledons</taxon>
        <taxon>Gunneridae</taxon>
        <taxon>Pentapetalae</taxon>
        <taxon>asterids</taxon>
        <taxon>lamiids</taxon>
        <taxon>Solanales</taxon>
        <taxon>Solanaceae</taxon>
        <taxon>Solanoideae</taxon>
        <taxon>Solaneae</taxon>
        <taxon>Solanum</taxon>
    </lineage>
</organism>
<keyword evidence="3" id="KW-1185">Reference proteome</keyword>
<evidence type="ECO:0000256" key="1">
    <source>
        <dbReference type="SAM" id="MobiDB-lite"/>
    </source>
</evidence>
<dbReference type="Gramene" id="PGSC0003DMT400089332">
    <property type="protein sequence ID" value="PGSC0003DMT400089332"/>
    <property type="gene ID" value="PGSC0003DMG400038903"/>
</dbReference>